<sequence>MMPNRSDHSGRGASAAAADCTAPESPESDLEGGAKNSPQGLEVPSLARAESTEILPSVSAALLRAPGGAAWTVAFSALPSLEPPPAGTFPQSQKPCLAA</sequence>
<dbReference type="Proteomes" id="UP000554235">
    <property type="component" value="Unassembled WGS sequence"/>
</dbReference>
<dbReference type="EMBL" id="JAADYS010000595">
    <property type="protein sequence ID" value="KAF4468581.1"/>
    <property type="molecule type" value="Genomic_DNA"/>
</dbReference>
<feature type="region of interest" description="Disordered" evidence="1">
    <location>
        <begin position="1"/>
        <end position="48"/>
    </location>
</feature>
<feature type="compositionally biased region" description="Basic and acidic residues" evidence="1">
    <location>
        <begin position="1"/>
        <end position="10"/>
    </location>
</feature>
<gene>
    <name evidence="2" type="ORF">FALBO_4530</name>
</gene>
<comment type="caution">
    <text evidence="2">The sequence shown here is derived from an EMBL/GenBank/DDBJ whole genome shotgun (WGS) entry which is preliminary data.</text>
</comment>
<feature type="region of interest" description="Disordered" evidence="1">
    <location>
        <begin position="79"/>
        <end position="99"/>
    </location>
</feature>
<evidence type="ECO:0000256" key="1">
    <source>
        <dbReference type="SAM" id="MobiDB-lite"/>
    </source>
</evidence>
<dbReference type="AlphaFoldDB" id="A0A8H4LGF7"/>
<evidence type="ECO:0000313" key="3">
    <source>
        <dbReference type="Proteomes" id="UP000554235"/>
    </source>
</evidence>
<name>A0A8H4LGF7_9HYPO</name>
<accession>A0A8H4LGF7</accession>
<organism evidence="2 3">
    <name type="scientific">Fusarium albosuccineum</name>
    <dbReference type="NCBI Taxonomy" id="1237068"/>
    <lineage>
        <taxon>Eukaryota</taxon>
        <taxon>Fungi</taxon>
        <taxon>Dikarya</taxon>
        <taxon>Ascomycota</taxon>
        <taxon>Pezizomycotina</taxon>
        <taxon>Sordariomycetes</taxon>
        <taxon>Hypocreomycetidae</taxon>
        <taxon>Hypocreales</taxon>
        <taxon>Nectriaceae</taxon>
        <taxon>Fusarium</taxon>
        <taxon>Fusarium decemcellulare species complex</taxon>
    </lineage>
</organism>
<evidence type="ECO:0000313" key="2">
    <source>
        <dbReference type="EMBL" id="KAF4468581.1"/>
    </source>
</evidence>
<protein>
    <submittedName>
        <fullName evidence="2">Uncharacterized protein</fullName>
    </submittedName>
</protein>
<keyword evidence="3" id="KW-1185">Reference proteome</keyword>
<proteinExistence type="predicted"/>
<feature type="compositionally biased region" description="Polar residues" evidence="1">
    <location>
        <begin position="89"/>
        <end position="99"/>
    </location>
</feature>
<reference evidence="2 3" key="1">
    <citation type="submission" date="2020-01" db="EMBL/GenBank/DDBJ databases">
        <title>Identification and distribution of gene clusters putatively required for synthesis of sphingolipid metabolism inhibitors in phylogenetically diverse species of the filamentous fungus Fusarium.</title>
        <authorList>
            <person name="Kim H.-S."/>
            <person name="Busman M."/>
            <person name="Brown D.W."/>
            <person name="Divon H."/>
            <person name="Uhlig S."/>
            <person name="Proctor R.H."/>
        </authorList>
    </citation>
    <scope>NUCLEOTIDE SEQUENCE [LARGE SCALE GENOMIC DNA]</scope>
    <source>
        <strain evidence="2 3">NRRL 20459</strain>
    </source>
</reference>